<evidence type="ECO:0000313" key="2">
    <source>
        <dbReference type="EMBL" id="TWT70125.1"/>
    </source>
</evidence>
<protein>
    <recommendedName>
        <fullName evidence="4">AsmA-like C-terminal domain-containing protein</fullName>
    </recommendedName>
</protein>
<dbReference type="RefSeq" id="WP_146439187.1">
    <property type="nucleotide sequence ID" value="NZ_SJPL01000001.1"/>
</dbReference>
<evidence type="ECO:0000256" key="1">
    <source>
        <dbReference type="SAM" id="MobiDB-lite"/>
    </source>
</evidence>
<dbReference type="OrthoDB" id="223541at2"/>
<name>A0A5C5Y753_9PLAN</name>
<accession>A0A5C5Y753</accession>
<dbReference type="AlphaFoldDB" id="A0A5C5Y753"/>
<evidence type="ECO:0008006" key="4">
    <source>
        <dbReference type="Google" id="ProtNLM"/>
    </source>
</evidence>
<evidence type="ECO:0000313" key="3">
    <source>
        <dbReference type="Proteomes" id="UP000317238"/>
    </source>
</evidence>
<feature type="region of interest" description="Disordered" evidence="1">
    <location>
        <begin position="1102"/>
        <end position="1122"/>
    </location>
</feature>
<gene>
    <name evidence="2" type="ORF">Pan14r_24250</name>
</gene>
<organism evidence="2 3">
    <name type="scientific">Crateriforma conspicua</name>
    <dbReference type="NCBI Taxonomy" id="2527996"/>
    <lineage>
        <taxon>Bacteria</taxon>
        <taxon>Pseudomonadati</taxon>
        <taxon>Planctomycetota</taxon>
        <taxon>Planctomycetia</taxon>
        <taxon>Planctomycetales</taxon>
        <taxon>Planctomycetaceae</taxon>
        <taxon>Crateriforma</taxon>
    </lineage>
</organism>
<sequence length="1122" mass="122401">MNGTEATSKPRPSAFGPGTFLIALLILLVLILGQASLPDTVGEQARLVLLQKLQTHYPHLIVSIGRGNFDEDVGLTFEDIEFRDPTHGVDGSPRLLIHIDQMQVEADWDWQKVAERTNPLVTHGIVIDGLEAHLWLDQNARCGLETLMPLPNFGPACPKTLVRNSILLWEDPRGATSAIPINLRKAVLLKSHDADGQLATQFDVQADAHFLRQLNLTGVVDDGRFRVAATARHAQWNRRLLDRLPPSLSSKANEIRGLDFIADLSLRAEGATDDIASIRYQADVTVADGQFQHPRIPLPLTQIRGRFVVTPAGIQIGSSQALFGDAVCRLDGHVDGLNWPVPAELNVTTDGLLMDDGLVSALPDQLKTLWQRLRPTGHLDVDAHLKHQLAPEFKDGSPENANWTPLPQWRWISRADIQCKGIDVQYEKFPYPVQQLTGQIHVADDRAVCESMHGRAGGRIFRCRFSVPTKPDRPFQFEAQTDLPLPIDEALLASLTHRGQPTSKLESFVRSLDPVGAVQVKKAIIRRDEAGVVHRDFELIVMDGRLNYQAFSYPLFNVQGGIRILDRDVRLTGFRGHSASGGLVRCHGGYRMPIHQDSGHPPADHQRPGVEIMPGKRVATDDPSGRLDLTFSASDVSIDDTLRSALPSSSQVTWDALAPGGVLDHLDVRVTRLGSNPIGLDVTARQKVAPEAHHRSVTLRPTALPYRLDVIGGQVHFDGQRITIEGLQASHGGSRLTASGSCQQVPDGRWQLSLDVNGGSRLVPDSDLIDALPDSMRQTMRSLQLRGPLGVRGKTDVLFPGGAFPSPVLRWDNKVQLEGNRIGDAGSVHSLRGELEISGQHDGVHLVARGNVNLDSMHVDDIQITGLRGPFVIRDDQMALGQNAASANPGPAGGQTARPIEGRLFGGQIRVNGLANLSASEFDVGLNIVKARVPTLLADLGHADHGLTGTLDGQMRLGGVLGDMERLHGFGQGKMEGANIYQLPFIIQIFNQLRISPSEDVAITSGDCKFTIDGRDVNFDTLRLWGDLVAFYGGGTVTRGRELDLSLDTRVSPQNFFTKAIGPLRDTPYTLWTLDVKGPIGAQTIQRRAFDNLGETMELLLNTGGSTGSPRTANQVPPPLRN</sequence>
<dbReference type="Proteomes" id="UP000317238">
    <property type="component" value="Unassembled WGS sequence"/>
</dbReference>
<keyword evidence="3" id="KW-1185">Reference proteome</keyword>
<reference evidence="2 3" key="1">
    <citation type="submission" date="2019-02" db="EMBL/GenBank/DDBJ databases">
        <title>Deep-cultivation of Planctomycetes and their phenomic and genomic characterization uncovers novel biology.</title>
        <authorList>
            <person name="Wiegand S."/>
            <person name="Jogler M."/>
            <person name="Boedeker C."/>
            <person name="Pinto D."/>
            <person name="Vollmers J."/>
            <person name="Rivas-Marin E."/>
            <person name="Kohn T."/>
            <person name="Peeters S.H."/>
            <person name="Heuer A."/>
            <person name="Rast P."/>
            <person name="Oberbeckmann S."/>
            <person name="Bunk B."/>
            <person name="Jeske O."/>
            <person name="Meyerdierks A."/>
            <person name="Storesund J.E."/>
            <person name="Kallscheuer N."/>
            <person name="Luecker S."/>
            <person name="Lage O.M."/>
            <person name="Pohl T."/>
            <person name="Merkel B.J."/>
            <person name="Hornburger P."/>
            <person name="Mueller R.-W."/>
            <person name="Bruemmer F."/>
            <person name="Labrenz M."/>
            <person name="Spormann A.M."/>
            <person name="Op Den Camp H."/>
            <person name="Overmann J."/>
            <person name="Amann R."/>
            <person name="Jetten M.S.M."/>
            <person name="Mascher T."/>
            <person name="Medema M.H."/>
            <person name="Devos D.P."/>
            <person name="Kaster A.-K."/>
            <person name="Ovreas L."/>
            <person name="Rohde M."/>
            <person name="Galperin M.Y."/>
            <person name="Jogler C."/>
        </authorList>
    </citation>
    <scope>NUCLEOTIDE SEQUENCE [LARGE SCALE GENOMIC DNA]</scope>
    <source>
        <strain evidence="2 3">Pan14r</strain>
    </source>
</reference>
<dbReference type="EMBL" id="SJPL01000001">
    <property type="protein sequence ID" value="TWT70125.1"/>
    <property type="molecule type" value="Genomic_DNA"/>
</dbReference>
<proteinExistence type="predicted"/>
<comment type="caution">
    <text evidence="2">The sequence shown here is derived from an EMBL/GenBank/DDBJ whole genome shotgun (WGS) entry which is preliminary data.</text>
</comment>